<gene>
    <name evidence="2" type="ORF">PVK06_008652</name>
</gene>
<reference evidence="2 3" key="1">
    <citation type="submission" date="2023-03" db="EMBL/GenBank/DDBJ databases">
        <title>WGS of Gossypium arboreum.</title>
        <authorList>
            <person name="Yu D."/>
        </authorList>
    </citation>
    <scope>NUCLEOTIDE SEQUENCE [LARGE SCALE GENOMIC DNA]</scope>
    <source>
        <tissue evidence="2">Leaf</tissue>
    </source>
</reference>
<name>A0ABR0QLQ3_GOSAR</name>
<evidence type="ECO:0000313" key="3">
    <source>
        <dbReference type="Proteomes" id="UP001358586"/>
    </source>
</evidence>
<accession>A0ABR0QLQ3</accession>
<feature type="region of interest" description="Disordered" evidence="1">
    <location>
        <begin position="183"/>
        <end position="206"/>
    </location>
</feature>
<protein>
    <submittedName>
        <fullName evidence="2">Uncharacterized protein</fullName>
    </submittedName>
</protein>
<dbReference type="EMBL" id="JARKNE010000003">
    <property type="protein sequence ID" value="KAK5839812.1"/>
    <property type="molecule type" value="Genomic_DNA"/>
</dbReference>
<proteinExistence type="predicted"/>
<evidence type="ECO:0000256" key="1">
    <source>
        <dbReference type="SAM" id="MobiDB-lite"/>
    </source>
</evidence>
<evidence type="ECO:0000313" key="2">
    <source>
        <dbReference type="EMBL" id="KAK5839812.1"/>
    </source>
</evidence>
<dbReference type="Proteomes" id="UP001358586">
    <property type="component" value="Chromosome 3"/>
</dbReference>
<organism evidence="2 3">
    <name type="scientific">Gossypium arboreum</name>
    <name type="common">Tree cotton</name>
    <name type="synonym">Gossypium nanking</name>
    <dbReference type="NCBI Taxonomy" id="29729"/>
    <lineage>
        <taxon>Eukaryota</taxon>
        <taxon>Viridiplantae</taxon>
        <taxon>Streptophyta</taxon>
        <taxon>Embryophyta</taxon>
        <taxon>Tracheophyta</taxon>
        <taxon>Spermatophyta</taxon>
        <taxon>Magnoliopsida</taxon>
        <taxon>eudicotyledons</taxon>
        <taxon>Gunneridae</taxon>
        <taxon>Pentapetalae</taxon>
        <taxon>rosids</taxon>
        <taxon>malvids</taxon>
        <taxon>Malvales</taxon>
        <taxon>Malvaceae</taxon>
        <taxon>Malvoideae</taxon>
        <taxon>Gossypium</taxon>
    </lineage>
</organism>
<keyword evidence="3" id="KW-1185">Reference proteome</keyword>
<feature type="compositionally biased region" description="Basic and acidic residues" evidence="1">
    <location>
        <begin position="183"/>
        <end position="193"/>
    </location>
</feature>
<feature type="region of interest" description="Disordered" evidence="1">
    <location>
        <begin position="143"/>
        <end position="162"/>
    </location>
</feature>
<feature type="compositionally biased region" description="Basic and acidic residues" evidence="1">
    <location>
        <begin position="143"/>
        <end position="153"/>
    </location>
</feature>
<sequence length="206" mass="22901">MDAELMLDTHCSIGNAILELYTHIIYVEEGGPSLAIVSVNLFQEHEAESPTIWFCSGFTALLQSLYQEMLESPMRRHSSILTFDFNFGIHSGLVGTPLSYTGGKSISNIGFNIRLVRTDDVLPTIYTGEGTFNPSHEIVTRVDNKEKAENKEEIETDDNSIQESRRDGLKISLFFKLEVVPTKLEKSDSDNKGSDNAGGTQLDFMA</sequence>
<comment type="caution">
    <text evidence="2">The sequence shown here is derived from an EMBL/GenBank/DDBJ whole genome shotgun (WGS) entry which is preliminary data.</text>
</comment>